<comment type="catalytic activity">
    <reaction evidence="1 5">
        <text>L-glutamyl-[protein] + S-adenosyl-L-methionine = [protein]-L-glutamate 5-O-methyl ester + S-adenosyl-L-homocysteine</text>
        <dbReference type="Rhea" id="RHEA:24452"/>
        <dbReference type="Rhea" id="RHEA-COMP:10208"/>
        <dbReference type="Rhea" id="RHEA-COMP:10311"/>
        <dbReference type="ChEBI" id="CHEBI:29973"/>
        <dbReference type="ChEBI" id="CHEBI:57856"/>
        <dbReference type="ChEBI" id="CHEBI:59789"/>
        <dbReference type="ChEBI" id="CHEBI:82795"/>
        <dbReference type="EC" id="2.1.1.80"/>
    </reaction>
</comment>
<dbReference type="SMART" id="SM00138">
    <property type="entry name" value="MeTrc"/>
    <property type="match status" value="1"/>
</dbReference>
<gene>
    <name evidence="7" type="ORF">GO608_15250</name>
</gene>
<evidence type="ECO:0000256" key="2">
    <source>
        <dbReference type="ARBA" id="ARBA00022603"/>
    </source>
</evidence>
<dbReference type="GO" id="GO:0032259">
    <property type="term" value="P:methylation"/>
    <property type="evidence" value="ECO:0007669"/>
    <property type="project" value="UniProtKB-KW"/>
</dbReference>
<evidence type="ECO:0000256" key="1">
    <source>
        <dbReference type="ARBA" id="ARBA00001541"/>
    </source>
</evidence>
<keyword evidence="2 5" id="KW-0489">Methyltransferase</keyword>
<comment type="function">
    <text evidence="5">Methylation of the membrane-bound methyl-accepting chemotaxis proteins (MCP) to form gamma-glutamyl methyl ester residues in MCP.</text>
</comment>
<feature type="domain" description="CheR-type methyltransferase" evidence="6">
    <location>
        <begin position="1"/>
        <end position="268"/>
    </location>
</feature>
<dbReference type="EC" id="2.1.1.80" evidence="5"/>
<sequence>MNATITDREFSLFQQLVHQLAGISLSPAKKILLVGRLSKRLSHYGFDSFTDYYQLLTSGKQAEEVQQFVDLMTTNETYFFREPQHFDFLRDEIVRGWPRGAPFRIWSGACSSGEEPYTMAMVLAEHLSHAPWEVFASDISRSMLARAATGIYPLERTEGIPPGFLRKYCLKGVRSQQGKLLVAPVLRERVRFAQLNLTAQIAGVGLFDAIFLRNVMIYFDVETKRKVVENMLPSLKPGGYFIVGHSESLTGLTDRLVSLRPTIYRKET</sequence>
<keyword evidence="3 5" id="KW-0808">Transferase</keyword>
<dbReference type="InterPro" id="IPR000780">
    <property type="entry name" value="CheR_MeTrfase"/>
</dbReference>
<dbReference type="InterPro" id="IPR022641">
    <property type="entry name" value="CheR_N"/>
</dbReference>
<dbReference type="PANTHER" id="PTHR24422">
    <property type="entry name" value="CHEMOTAXIS PROTEIN METHYLTRANSFERASE"/>
    <property type="match status" value="1"/>
</dbReference>
<organism evidence="7 8">
    <name type="scientific">Aromatoleum buckelii</name>
    <dbReference type="NCBI Taxonomy" id="200254"/>
    <lineage>
        <taxon>Bacteria</taxon>
        <taxon>Pseudomonadati</taxon>
        <taxon>Pseudomonadota</taxon>
        <taxon>Betaproteobacteria</taxon>
        <taxon>Rhodocyclales</taxon>
        <taxon>Rhodocyclaceae</taxon>
        <taxon>Aromatoleum</taxon>
    </lineage>
</organism>
<dbReference type="InterPro" id="IPR029063">
    <property type="entry name" value="SAM-dependent_MTases_sf"/>
</dbReference>
<dbReference type="PANTHER" id="PTHR24422:SF26">
    <property type="entry name" value="CHEMOTAXIS PROTEIN METHYLTRANSFERASE"/>
    <property type="match status" value="1"/>
</dbReference>
<dbReference type="Pfam" id="PF01739">
    <property type="entry name" value="CheR"/>
    <property type="match status" value="1"/>
</dbReference>
<evidence type="ECO:0000313" key="8">
    <source>
        <dbReference type="Proteomes" id="UP000601990"/>
    </source>
</evidence>
<evidence type="ECO:0000313" key="7">
    <source>
        <dbReference type="EMBL" id="NMF94683.1"/>
    </source>
</evidence>
<dbReference type="Pfam" id="PF03705">
    <property type="entry name" value="CheR_N"/>
    <property type="match status" value="1"/>
</dbReference>
<protein>
    <recommendedName>
        <fullName evidence="5">Chemotaxis protein methyltransferase</fullName>
        <ecNumber evidence="5">2.1.1.80</ecNumber>
    </recommendedName>
</protein>
<reference evidence="7" key="1">
    <citation type="submission" date="2019-12" db="EMBL/GenBank/DDBJ databases">
        <title>Comparative genomics gives insights into the taxonomy of the Azoarcus-Aromatoleum group and reveals separate origins of nif in the plant-associated Azoarcus and non-plant-associated Aromatoleum sub-groups.</title>
        <authorList>
            <person name="Lafos M."/>
            <person name="Maluk M."/>
            <person name="Batista M."/>
            <person name="Junghare M."/>
            <person name="Carmona M."/>
            <person name="Faoro H."/>
            <person name="Cruz L.M."/>
            <person name="Battistoni F."/>
            <person name="De Souza E."/>
            <person name="Pedrosa F."/>
            <person name="Chen W.-M."/>
            <person name="Poole P.S."/>
            <person name="Dixon R.A."/>
            <person name="James E.K."/>
        </authorList>
    </citation>
    <scope>NUCLEOTIDE SEQUENCE</scope>
    <source>
        <strain evidence="7">U120</strain>
    </source>
</reference>
<keyword evidence="4 5" id="KW-0949">S-adenosyl-L-methionine</keyword>
<evidence type="ECO:0000256" key="4">
    <source>
        <dbReference type="ARBA" id="ARBA00022691"/>
    </source>
</evidence>
<dbReference type="InterPro" id="IPR022642">
    <property type="entry name" value="CheR_C"/>
</dbReference>
<accession>A0ABX1N5Y9</accession>
<dbReference type="PRINTS" id="PR00996">
    <property type="entry name" value="CHERMTFRASE"/>
</dbReference>
<dbReference type="GO" id="GO:0008168">
    <property type="term" value="F:methyltransferase activity"/>
    <property type="evidence" value="ECO:0007669"/>
    <property type="project" value="UniProtKB-KW"/>
</dbReference>
<dbReference type="SUPFAM" id="SSF47757">
    <property type="entry name" value="Chemotaxis receptor methyltransferase CheR, N-terminal domain"/>
    <property type="match status" value="1"/>
</dbReference>
<dbReference type="InterPro" id="IPR026024">
    <property type="entry name" value="Chemotaxis_MeTrfase_CheR"/>
</dbReference>
<dbReference type="SUPFAM" id="SSF53335">
    <property type="entry name" value="S-adenosyl-L-methionine-dependent methyltransferases"/>
    <property type="match status" value="1"/>
</dbReference>
<name>A0ABX1N5Y9_9RHOO</name>
<dbReference type="InterPro" id="IPR050903">
    <property type="entry name" value="Bact_Chemotaxis_MeTrfase"/>
</dbReference>
<dbReference type="Proteomes" id="UP000601990">
    <property type="component" value="Unassembled WGS sequence"/>
</dbReference>
<dbReference type="RefSeq" id="WP_169199900.1">
    <property type="nucleotide sequence ID" value="NZ_WTVH02000001.1"/>
</dbReference>
<dbReference type="Gene3D" id="1.10.155.10">
    <property type="entry name" value="Chemotaxis receptor methyltransferase CheR, N-terminal domain"/>
    <property type="match status" value="1"/>
</dbReference>
<dbReference type="Gene3D" id="3.40.50.150">
    <property type="entry name" value="Vaccinia Virus protein VP39"/>
    <property type="match status" value="1"/>
</dbReference>
<dbReference type="EMBL" id="WTVH01000034">
    <property type="protein sequence ID" value="NMF94683.1"/>
    <property type="molecule type" value="Genomic_DNA"/>
</dbReference>
<dbReference type="InterPro" id="IPR036804">
    <property type="entry name" value="CheR_N_sf"/>
</dbReference>
<evidence type="ECO:0000256" key="5">
    <source>
        <dbReference type="PIRNR" id="PIRNR000410"/>
    </source>
</evidence>
<evidence type="ECO:0000256" key="3">
    <source>
        <dbReference type="ARBA" id="ARBA00022679"/>
    </source>
</evidence>
<keyword evidence="8" id="KW-1185">Reference proteome</keyword>
<proteinExistence type="predicted"/>
<dbReference type="PIRSF" id="PIRSF000410">
    <property type="entry name" value="CheR"/>
    <property type="match status" value="1"/>
</dbReference>
<dbReference type="PROSITE" id="PS50123">
    <property type="entry name" value="CHER"/>
    <property type="match status" value="1"/>
</dbReference>
<evidence type="ECO:0000259" key="6">
    <source>
        <dbReference type="PROSITE" id="PS50123"/>
    </source>
</evidence>
<comment type="caution">
    <text evidence="7">The sequence shown here is derived from an EMBL/GenBank/DDBJ whole genome shotgun (WGS) entry which is preliminary data.</text>
</comment>